<dbReference type="CDD" id="cd00306">
    <property type="entry name" value="Peptidases_S8_S53"/>
    <property type="match status" value="1"/>
</dbReference>
<evidence type="ECO:0000259" key="1">
    <source>
        <dbReference type="Pfam" id="PF24476"/>
    </source>
</evidence>
<evidence type="ECO:0000313" key="2">
    <source>
        <dbReference type="EMBL" id="KAK0672560.1"/>
    </source>
</evidence>
<dbReference type="PRINTS" id="PR00723">
    <property type="entry name" value="SUBTILISIN"/>
</dbReference>
<sequence length="445" mass="49619">MLVEIATGQRFEMEGHPAQWDPKTANQQLLSLQKYVNSGEFHEDCRFPRYKAAVNKCLDPMLFRNAPFNSKKPTENLEQRRSILYKEIVDPLRQLIEGTGWIAELDDFERTALVPKPRTKPAPNPPTQVVISEMKAPAAPKGDPWLEEVAVLNQMLKRERRKATAKNTPFRIAILDTGYDESTPAFDIPGRSKKIKKWKDFVSGSASPVDTDGHGTHLLTLMLQLECPANIYVARITESSNTLHSADQNIAEGPRQSESLLQNGTHIQEIKAAIAEAVYIKRGAITFFAAANNDGFNSREMFPANLGESVISVRGTNRAGGFEHKYNPPTSSDEPVFGTLGVDVVSDWPGLEVGKAMSGCSVATPIAVVIAVMLLEYAAARPREFEPEDLKLMRTRRGVFEIFKEIGIHAGDRRYYVAPFSLFKLSEDVRVAKMKAALGRHPEKW</sequence>
<reference evidence="2" key="1">
    <citation type="submission" date="2023-06" db="EMBL/GenBank/DDBJ databases">
        <title>Genome-scale phylogeny and comparative genomics of the fungal order Sordariales.</title>
        <authorList>
            <consortium name="Lawrence Berkeley National Laboratory"/>
            <person name="Hensen N."/>
            <person name="Bonometti L."/>
            <person name="Westerberg I."/>
            <person name="Brannstrom I.O."/>
            <person name="Guillou S."/>
            <person name="Cros-Aarteil S."/>
            <person name="Calhoun S."/>
            <person name="Haridas S."/>
            <person name="Kuo A."/>
            <person name="Mondo S."/>
            <person name="Pangilinan J."/>
            <person name="Riley R."/>
            <person name="Labutti K."/>
            <person name="Andreopoulos B."/>
            <person name="Lipzen A."/>
            <person name="Chen C."/>
            <person name="Yanf M."/>
            <person name="Daum C."/>
            <person name="Ng V."/>
            <person name="Clum A."/>
            <person name="Steindorff A."/>
            <person name="Ohm R."/>
            <person name="Martin F."/>
            <person name="Silar P."/>
            <person name="Natvig D."/>
            <person name="Lalanne C."/>
            <person name="Gautier V."/>
            <person name="Ament-Velasquez S.L."/>
            <person name="Kruys A."/>
            <person name="Hutchinson M.I."/>
            <person name="Powell A.J."/>
            <person name="Barry K."/>
            <person name="Miller A.N."/>
            <person name="Grigoriev I.V."/>
            <person name="Debuchy R."/>
            <person name="Gladieux P."/>
            <person name="Thoren M.H."/>
            <person name="Johannesson H."/>
        </authorList>
    </citation>
    <scope>NUCLEOTIDE SEQUENCE</scope>
    <source>
        <strain evidence="2">CBS 307.81</strain>
    </source>
</reference>
<dbReference type="SUPFAM" id="SSF52743">
    <property type="entry name" value="Subtilisin-like"/>
    <property type="match status" value="1"/>
</dbReference>
<dbReference type="GO" id="GO:0006508">
    <property type="term" value="P:proteolysis"/>
    <property type="evidence" value="ECO:0007669"/>
    <property type="project" value="InterPro"/>
</dbReference>
<keyword evidence="3" id="KW-1185">Reference proteome</keyword>
<dbReference type="Pfam" id="PF24476">
    <property type="entry name" value="DUF7580"/>
    <property type="match status" value="1"/>
</dbReference>
<gene>
    <name evidence="2" type="ORF">QBC41DRAFT_380534</name>
</gene>
<dbReference type="Proteomes" id="UP001174997">
    <property type="component" value="Unassembled WGS sequence"/>
</dbReference>
<dbReference type="EMBL" id="JAULSY010000012">
    <property type="protein sequence ID" value="KAK0672560.1"/>
    <property type="molecule type" value="Genomic_DNA"/>
</dbReference>
<comment type="caution">
    <text evidence="2">The sequence shown here is derived from an EMBL/GenBank/DDBJ whole genome shotgun (WGS) entry which is preliminary data.</text>
</comment>
<dbReference type="InterPro" id="IPR056002">
    <property type="entry name" value="DUF7580"/>
</dbReference>
<evidence type="ECO:0000313" key="3">
    <source>
        <dbReference type="Proteomes" id="UP001174997"/>
    </source>
</evidence>
<dbReference type="InterPro" id="IPR036852">
    <property type="entry name" value="Peptidase_S8/S53_dom_sf"/>
</dbReference>
<dbReference type="InterPro" id="IPR015500">
    <property type="entry name" value="Peptidase_S8_subtilisin-rel"/>
</dbReference>
<organism evidence="2 3">
    <name type="scientific">Cercophora samala</name>
    <dbReference type="NCBI Taxonomy" id="330535"/>
    <lineage>
        <taxon>Eukaryota</taxon>
        <taxon>Fungi</taxon>
        <taxon>Dikarya</taxon>
        <taxon>Ascomycota</taxon>
        <taxon>Pezizomycotina</taxon>
        <taxon>Sordariomycetes</taxon>
        <taxon>Sordariomycetidae</taxon>
        <taxon>Sordariales</taxon>
        <taxon>Lasiosphaeriaceae</taxon>
        <taxon>Cercophora</taxon>
    </lineage>
</organism>
<name>A0AA40DDB6_9PEZI</name>
<protein>
    <submittedName>
        <fullName evidence="2">Peptidase S8/S53 domain-containing protein</fullName>
    </submittedName>
</protein>
<accession>A0AA40DDB6</accession>
<proteinExistence type="predicted"/>
<feature type="domain" description="DUF7580" evidence="1">
    <location>
        <begin position="1"/>
        <end position="94"/>
    </location>
</feature>
<dbReference type="Gene3D" id="3.40.50.200">
    <property type="entry name" value="Peptidase S8/S53 domain"/>
    <property type="match status" value="1"/>
</dbReference>
<dbReference type="GO" id="GO:0004252">
    <property type="term" value="F:serine-type endopeptidase activity"/>
    <property type="evidence" value="ECO:0007669"/>
    <property type="project" value="InterPro"/>
</dbReference>
<dbReference type="AlphaFoldDB" id="A0AA40DDB6"/>